<keyword evidence="1" id="KW-0175">Coiled coil</keyword>
<sequence length="821" mass="95180">MTTYVQKKLRMFMKRPEWMRPERRRSESRLKTYPSSTDVRNWCDLVEDRRQHILELITRGYGEKCNPKLVPLDKLIEMLLAMANADLLTMKQDLDELRAFVDGLNLPESEMKKLKAFGVEGMRSEPSGDECDEKCAGRARRRQEEQEIGDVIKPTIRARMQSPGRMVTKIKGLPPGFEVIERPSDPGRMTIKMPKKSVEKMAEGVQVRLEDSGGDKAAAIEALCKEQHNKISELTEERDHLKTKLSACLRELDNFKKLQNVANPALPASCQEEIEALEAEIRIMRSGNPSPEEEAEIIRKEIEILKRYCNKLKDVEDENEKLKGELLASPMATKKPSEVQVENEKIREKLKNVDDLTKEKDMLANKVHMLEKRLLQYEDLPDDLEMMKNRSDMLEAVMEERDELNQKIAAMKAMEEELNILRAKADRVDELERELKMMSKEDRSKVVQYKKSQSITGNLEVELRNVKSERDAMQSRINLMKKQLDEQKAKIKEGDFVRVERDRLQIKLNELADIQDEYDSMTNKMRVYDNVEAERDMYKQKYEEVLDMECKCEMLKAQIDEARTVGREKEHLQKQVEDLQACICDQEDEIKELVTQVDNLARLKNNSNNQINTYKEEVAMKQRQLVQSKDQLAQSQTLSARIRDLEKLLHKAEHMLLQKDCHIKCLENQLTCTGKKPNQLDMDLMEQMRKELETARAENQRLQEIANAMMTASGDEHVKKMLKQSECAVKRVVEELGKQYKDWDHLKIRNPKGKFAEKKECSCYSSAGETSSGDDCEKLRVELEELQKEKLKLEFTVKQLQSEGGNKTSPTPINSLECACP</sequence>
<evidence type="ECO:0000313" key="4">
    <source>
        <dbReference type="Proteomes" id="UP001152799"/>
    </source>
</evidence>
<keyword evidence="4" id="KW-1185">Reference proteome</keyword>
<feature type="compositionally biased region" description="Polar residues" evidence="2">
    <location>
        <begin position="799"/>
        <end position="814"/>
    </location>
</feature>
<feature type="coiled-coil region" evidence="1">
    <location>
        <begin position="298"/>
        <end position="548"/>
    </location>
</feature>
<evidence type="ECO:0000256" key="1">
    <source>
        <dbReference type="SAM" id="Coils"/>
    </source>
</evidence>
<feature type="region of interest" description="Disordered" evidence="2">
    <location>
        <begin position="799"/>
        <end position="821"/>
    </location>
</feature>
<proteinExistence type="predicted"/>
<dbReference type="AlphaFoldDB" id="A0A9N9QRD4"/>
<evidence type="ECO:0000256" key="2">
    <source>
        <dbReference type="SAM" id="MobiDB-lite"/>
    </source>
</evidence>
<name>A0A9N9QRD4_9CUCU</name>
<evidence type="ECO:0000313" key="3">
    <source>
        <dbReference type="EMBL" id="CAG9771779.1"/>
    </source>
</evidence>
<feature type="coiled-coil region" evidence="1">
    <location>
        <begin position="217"/>
        <end position="251"/>
    </location>
</feature>
<protein>
    <submittedName>
        <fullName evidence="3">Uncharacterized protein</fullName>
    </submittedName>
</protein>
<organism evidence="3 4">
    <name type="scientific">Ceutorhynchus assimilis</name>
    <name type="common">cabbage seed weevil</name>
    <dbReference type="NCBI Taxonomy" id="467358"/>
    <lineage>
        <taxon>Eukaryota</taxon>
        <taxon>Metazoa</taxon>
        <taxon>Ecdysozoa</taxon>
        <taxon>Arthropoda</taxon>
        <taxon>Hexapoda</taxon>
        <taxon>Insecta</taxon>
        <taxon>Pterygota</taxon>
        <taxon>Neoptera</taxon>
        <taxon>Endopterygota</taxon>
        <taxon>Coleoptera</taxon>
        <taxon>Polyphaga</taxon>
        <taxon>Cucujiformia</taxon>
        <taxon>Curculionidae</taxon>
        <taxon>Ceutorhynchinae</taxon>
        <taxon>Ceutorhynchus</taxon>
    </lineage>
</organism>
<gene>
    <name evidence="3" type="ORF">CEUTPL_LOCUS12204</name>
</gene>
<accession>A0A9N9QRD4</accession>
<dbReference type="OrthoDB" id="10255522at2759"/>
<dbReference type="Proteomes" id="UP001152799">
    <property type="component" value="Chromosome 7"/>
</dbReference>
<dbReference type="EMBL" id="OU892283">
    <property type="protein sequence ID" value="CAG9771779.1"/>
    <property type="molecule type" value="Genomic_DNA"/>
</dbReference>
<feature type="coiled-coil region" evidence="1">
    <location>
        <begin position="590"/>
        <end position="712"/>
    </location>
</feature>
<reference evidence="3" key="1">
    <citation type="submission" date="2022-01" db="EMBL/GenBank/DDBJ databases">
        <authorList>
            <person name="King R."/>
        </authorList>
    </citation>
    <scope>NUCLEOTIDE SEQUENCE</scope>
</reference>